<keyword evidence="2" id="KW-1185">Reference proteome</keyword>
<dbReference type="InterPro" id="IPR009003">
    <property type="entry name" value="Peptidase_S1_PA"/>
</dbReference>
<proteinExistence type="predicted"/>
<dbReference type="AlphaFoldDB" id="A0A934S9T5"/>
<comment type="caution">
    <text evidence="1">The sequence shown here is derived from an EMBL/GenBank/DDBJ whole genome shotgun (WGS) entry which is preliminary data.</text>
</comment>
<evidence type="ECO:0000313" key="2">
    <source>
        <dbReference type="Proteomes" id="UP000603141"/>
    </source>
</evidence>
<dbReference type="RefSeq" id="WP_200267641.1">
    <property type="nucleotide sequence ID" value="NZ_JAENIJ010000004.1"/>
</dbReference>
<evidence type="ECO:0008006" key="3">
    <source>
        <dbReference type="Google" id="ProtNLM"/>
    </source>
</evidence>
<evidence type="ECO:0000313" key="1">
    <source>
        <dbReference type="EMBL" id="MBK1881433.1"/>
    </source>
</evidence>
<protein>
    <recommendedName>
        <fullName evidence="3">Peptidase S1 domain-containing protein</fullName>
    </recommendedName>
</protein>
<sequence length="491" mass="52749">MIPARFQVSAFVGLLVFQGLTADSRGMAIRAYDATRHDRFTGFPGAPVWNDSAYYGSRNYTGVGWWTARTTEQFALVSPLHFVAPTHYLPSIGATIRFLNADGETVDRTVVSLTTVGGTDLTLATLSSPLLAADGVSFFPYLEKRSETSYLGTELVVFGATARGGRGVIDRFVNITESEEPTRTLRFTYNALIGDDDDAQLQVGDSGSPSFAVVDDKPALVGMHFAIDDETSFQYNYDTFIPNYIDELNELMAADGYQMTSQSPTASTVALAEVTPTSTLRVANPGSIAFTISNPGSSTASNAHLGITFPAGTGPSSIDSGDWIAEETGPDAWTFRIATLAPSTSVTFTANWEALPVAGNLTASVTLTADGADPATLEISHPLAASFAGWQLETGDSDLLDYAFGSQQRPILAIADSNVTIGFPVRTDSASRGLSYILESSSQLTSDSWTELDVENVIDNDSTDGEFLQRLITLPLESPKMFYRVRIELNE</sequence>
<dbReference type="EMBL" id="JAENIJ010000004">
    <property type="protein sequence ID" value="MBK1881433.1"/>
    <property type="molecule type" value="Genomic_DNA"/>
</dbReference>
<organism evidence="1 2">
    <name type="scientific">Luteolibacter pohnpeiensis</name>
    <dbReference type="NCBI Taxonomy" id="454153"/>
    <lineage>
        <taxon>Bacteria</taxon>
        <taxon>Pseudomonadati</taxon>
        <taxon>Verrucomicrobiota</taxon>
        <taxon>Verrucomicrobiia</taxon>
        <taxon>Verrucomicrobiales</taxon>
        <taxon>Verrucomicrobiaceae</taxon>
        <taxon>Luteolibacter</taxon>
    </lineage>
</organism>
<dbReference type="SUPFAM" id="SSF50494">
    <property type="entry name" value="Trypsin-like serine proteases"/>
    <property type="match status" value="1"/>
</dbReference>
<reference evidence="1" key="1">
    <citation type="submission" date="2021-01" db="EMBL/GenBank/DDBJ databases">
        <title>Modified the classification status of verrucomicrobia.</title>
        <authorList>
            <person name="Feng X."/>
        </authorList>
    </citation>
    <scope>NUCLEOTIDE SEQUENCE</scope>
    <source>
        <strain evidence="1">KCTC 22041</strain>
    </source>
</reference>
<gene>
    <name evidence="1" type="ORF">JIN85_03335</name>
</gene>
<accession>A0A934S9T5</accession>
<dbReference type="Proteomes" id="UP000603141">
    <property type="component" value="Unassembled WGS sequence"/>
</dbReference>
<name>A0A934S9T5_9BACT</name>